<dbReference type="InterPro" id="IPR008915">
    <property type="entry name" value="Peptidase_M50"/>
</dbReference>
<feature type="domain" description="Peptidase M50" evidence="9">
    <location>
        <begin position="157"/>
        <end position="448"/>
    </location>
</feature>
<name>A0A4Q1BJJ6_TREME</name>
<dbReference type="GO" id="GO:1905897">
    <property type="term" value="P:regulation of response to endoplasmic reticulum stress"/>
    <property type="evidence" value="ECO:0007669"/>
    <property type="project" value="TreeGrafter"/>
</dbReference>
<sequence>MLNLLLPSLLLSLLAVYIHRLSQPSRKPGSHRLSQPSRHVWFSERTGITLSISTQNLNYLPRSILQSLRSSFHPRLKKTYELLAWVGVVGGVIALLGALWACLDIWWSLWEEATVHASSPSTTGSWRRHMSKVQEQRRGLQPLIPGITTPISHLPTMLLGLVINQLIHELGHALSASLDDVQPSRFSLSLHLFLPSASVSFPSSVDFLSPKAKMRLAAAGAGHNLVCWIILWSITVSGMGSMFWYDRSAEGRVVQNVRPGSPLAGHLKPGDIITHLDDSVLGGGLDIWTDYLSGDEVGDQSRGWCYPRSDYLDLPLHPCLSEENISFDPLDPRDVPESRCLNPHPLLDNPSTPCMCDASMELCIRPSLSERILRIRTTNKVVIWAGDRMAVLEGVQVSGLDGRLWPGAIRWGEMYIGYLKTISISLFLFNLLPLPSTDGAHLFRALLSLHHSSKPWSPGQPRHLQASLGQGQPRINIYREYELADSDSEDYESALGHRDPSGGMRREEVWKRRLRRGVEGMSLGLVVVWTAGWGMVGLLRSS</sequence>
<dbReference type="VEuPathDB" id="FungiDB:TREMEDRAFT_35860"/>
<dbReference type="GO" id="GO:0016020">
    <property type="term" value="C:membrane"/>
    <property type="evidence" value="ECO:0007669"/>
    <property type="project" value="InterPro"/>
</dbReference>
<evidence type="ECO:0000256" key="3">
    <source>
        <dbReference type="ARBA" id="ARBA00022692"/>
    </source>
</evidence>
<accession>A0A4Q1BJJ6</accession>
<dbReference type="InterPro" id="IPR036034">
    <property type="entry name" value="PDZ_sf"/>
</dbReference>
<dbReference type="GO" id="GO:0004222">
    <property type="term" value="F:metalloendopeptidase activity"/>
    <property type="evidence" value="ECO:0007669"/>
    <property type="project" value="InterPro"/>
</dbReference>
<dbReference type="GO" id="GO:0005737">
    <property type="term" value="C:cytoplasm"/>
    <property type="evidence" value="ECO:0007669"/>
    <property type="project" value="TreeGrafter"/>
</dbReference>
<dbReference type="SUPFAM" id="SSF50156">
    <property type="entry name" value="PDZ domain-like"/>
    <property type="match status" value="1"/>
</dbReference>
<keyword evidence="4 7" id="KW-1133">Transmembrane helix</keyword>
<keyword evidence="8" id="KW-0732">Signal</keyword>
<keyword evidence="3 7" id="KW-0812">Transmembrane</keyword>
<evidence type="ECO:0000256" key="1">
    <source>
        <dbReference type="ARBA" id="ARBA00004127"/>
    </source>
</evidence>
<dbReference type="Pfam" id="PF02163">
    <property type="entry name" value="Peptidase_M50"/>
    <property type="match status" value="1"/>
</dbReference>
<dbReference type="STRING" id="5217.A0A4Q1BJJ6"/>
<dbReference type="EMBL" id="SDIL01000058">
    <property type="protein sequence ID" value="RXK37883.1"/>
    <property type="molecule type" value="Genomic_DNA"/>
</dbReference>
<evidence type="ECO:0000313" key="10">
    <source>
        <dbReference type="EMBL" id="RXK37883.1"/>
    </source>
</evidence>
<dbReference type="InParanoid" id="A0A4Q1BJJ6"/>
<evidence type="ECO:0000256" key="2">
    <source>
        <dbReference type="ARBA" id="ARBA00009989"/>
    </source>
</evidence>
<dbReference type="OrthoDB" id="7694678at2759"/>
<evidence type="ECO:0000256" key="5">
    <source>
        <dbReference type="ARBA" id="ARBA00023136"/>
    </source>
</evidence>
<feature type="transmembrane region" description="Helical" evidence="7">
    <location>
        <begin position="82"/>
        <end position="103"/>
    </location>
</feature>
<dbReference type="Proteomes" id="UP000289152">
    <property type="component" value="Unassembled WGS sequence"/>
</dbReference>
<evidence type="ECO:0000256" key="7">
    <source>
        <dbReference type="SAM" id="Phobius"/>
    </source>
</evidence>
<comment type="caution">
    <text evidence="10">The sequence shown here is derived from an EMBL/GenBank/DDBJ whole genome shotgun (WGS) entry which is preliminary data.</text>
</comment>
<keyword evidence="11" id="KW-1185">Reference proteome</keyword>
<evidence type="ECO:0000259" key="9">
    <source>
        <dbReference type="Pfam" id="PF02163"/>
    </source>
</evidence>
<dbReference type="AlphaFoldDB" id="A0A4Q1BJJ6"/>
<feature type="signal peptide" evidence="8">
    <location>
        <begin position="1"/>
        <end position="15"/>
    </location>
</feature>
<dbReference type="PANTHER" id="PTHR13325">
    <property type="entry name" value="PROTEASE M50 MEMBRANE-BOUND TRANSCRIPTION FACTOR SITE 2 PROTEASE"/>
    <property type="match status" value="1"/>
</dbReference>
<evidence type="ECO:0000256" key="8">
    <source>
        <dbReference type="SAM" id="SignalP"/>
    </source>
</evidence>
<evidence type="ECO:0000256" key="6">
    <source>
        <dbReference type="ARBA" id="ARBA00032658"/>
    </source>
</evidence>
<feature type="transmembrane region" description="Helical" evidence="7">
    <location>
        <begin position="225"/>
        <end position="245"/>
    </location>
</feature>
<feature type="chain" id="PRO_5020531334" description="Endopeptidase S2P" evidence="8">
    <location>
        <begin position="16"/>
        <end position="542"/>
    </location>
</feature>
<evidence type="ECO:0000256" key="4">
    <source>
        <dbReference type="ARBA" id="ARBA00022989"/>
    </source>
</evidence>
<keyword evidence="5 7" id="KW-0472">Membrane</keyword>
<gene>
    <name evidence="10" type="ORF">M231_04882</name>
</gene>
<dbReference type="PANTHER" id="PTHR13325:SF3">
    <property type="entry name" value="MEMBRANE-BOUND TRANSCRIPTION FACTOR SITE-2 PROTEASE"/>
    <property type="match status" value="1"/>
</dbReference>
<comment type="subcellular location">
    <subcellularLocation>
        <location evidence="1">Endomembrane system</location>
        <topology evidence="1">Multi-pass membrane protein</topology>
    </subcellularLocation>
</comment>
<organism evidence="10 11">
    <name type="scientific">Tremella mesenterica</name>
    <name type="common">Jelly fungus</name>
    <dbReference type="NCBI Taxonomy" id="5217"/>
    <lineage>
        <taxon>Eukaryota</taxon>
        <taxon>Fungi</taxon>
        <taxon>Dikarya</taxon>
        <taxon>Basidiomycota</taxon>
        <taxon>Agaricomycotina</taxon>
        <taxon>Tremellomycetes</taxon>
        <taxon>Tremellales</taxon>
        <taxon>Tremellaceae</taxon>
        <taxon>Tremella</taxon>
    </lineage>
</organism>
<comment type="similarity">
    <text evidence="2">Belongs to the peptidase M50A family.</text>
</comment>
<proteinExistence type="inferred from homology"/>
<dbReference type="InterPro" id="IPR001193">
    <property type="entry name" value="MBTPS2"/>
</dbReference>
<reference evidence="10 11" key="1">
    <citation type="submission" date="2016-06" db="EMBL/GenBank/DDBJ databases">
        <title>Evolution of pathogenesis and genome organization in the Tremellales.</title>
        <authorList>
            <person name="Cuomo C."/>
            <person name="Litvintseva A."/>
            <person name="Heitman J."/>
            <person name="Chen Y."/>
            <person name="Sun S."/>
            <person name="Springer D."/>
            <person name="Dromer F."/>
            <person name="Young S."/>
            <person name="Zeng Q."/>
            <person name="Chapman S."/>
            <person name="Gujja S."/>
            <person name="Saif S."/>
            <person name="Birren B."/>
        </authorList>
    </citation>
    <scope>NUCLEOTIDE SEQUENCE [LARGE SCALE GENOMIC DNA]</scope>
    <source>
        <strain evidence="10 11">ATCC 28783</strain>
    </source>
</reference>
<protein>
    <recommendedName>
        <fullName evidence="6">Endopeptidase S2P</fullName>
    </recommendedName>
</protein>
<dbReference type="GO" id="GO:0031293">
    <property type="term" value="P:membrane protein intracellular domain proteolysis"/>
    <property type="evidence" value="ECO:0007669"/>
    <property type="project" value="TreeGrafter"/>
</dbReference>
<evidence type="ECO:0000313" key="11">
    <source>
        <dbReference type="Proteomes" id="UP000289152"/>
    </source>
</evidence>
<dbReference type="GO" id="GO:0012505">
    <property type="term" value="C:endomembrane system"/>
    <property type="evidence" value="ECO:0007669"/>
    <property type="project" value="UniProtKB-SubCell"/>
</dbReference>